<reference evidence="1" key="1">
    <citation type="submission" date="2024-01" db="EMBL/GenBank/DDBJ databases">
        <authorList>
            <person name="Webb A."/>
        </authorList>
    </citation>
    <scope>NUCLEOTIDE SEQUENCE</scope>
    <source>
        <strain evidence="1">Pm1</strain>
    </source>
</reference>
<sequence length="88" mass="10201">MKNPHLSQRMARRLYFFGEAIFFVNYEPGKTNFLADALSRRLDCDPRMALSCQDTDDDDEDDRCATCVSLNLTRVTFEFCFFDKIVAA</sequence>
<gene>
    <name evidence="1" type="ORF">PM001_LOCUS28912</name>
</gene>
<dbReference type="Proteomes" id="UP001162060">
    <property type="component" value="Unassembled WGS sequence"/>
</dbReference>
<organism evidence="1 2">
    <name type="scientific">Peronospora matthiolae</name>
    <dbReference type="NCBI Taxonomy" id="2874970"/>
    <lineage>
        <taxon>Eukaryota</taxon>
        <taxon>Sar</taxon>
        <taxon>Stramenopiles</taxon>
        <taxon>Oomycota</taxon>
        <taxon>Peronosporomycetes</taxon>
        <taxon>Peronosporales</taxon>
        <taxon>Peronosporaceae</taxon>
        <taxon>Peronospora</taxon>
    </lineage>
</organism>
<evidence type="ECO:0008006" key="3">
    <source>
        <dbReference type="Google" id="ProtNLM"/>
    </source>
</evidence>
<proteinExistence type="predicted"/>
<accession>A0AAV1VC31</accession>
<protein>
    <recommendedName>
        <fullName evidence="3">Integrase</fullName>
    </recommendedName>
</protein>
<evidence type="ECO:0000313" key="1">
    <source>
        <dbReference type="EMBL" id="CAK7943762.1"/>
    </source>
</evidence>
<evidence type="ECO:0000313" key="2">
    <source>
        <dbReference type="Proteomes" id="UP001162060"/>
    </source>
</evidence>
<dbReference type="EMBL" id="CAKLBY020000304">
    <property type="protein sequence ID" value="CAK7943762.1"/>
    <property type="molecule type" value="Genomic_DNA"/>
</dbReference>
<comment type="caution">
    <text evidence="1">The sequence shown here is derived from an EMBL/GenBank/DDBJ whole genome shotgun (WGS) entry which is preliminary data.</text>
</comment>
<dbReference type="AlphaFoldDB" id="A0AAV1VC31"/>
<name>A0AAV1VC31_9STRA</name>